<dbReference type="AlphaFoldDB" id="A0A167AI10"/>
<protein>
    <submittedName>
        <fullName evidence="2">Uncharacterized protein</fullName>
    </submittedName>
</protein>
<proteinExistence type="predicted"/>
<dbReference type="Proteomes" id="UP000077134">
    <property type="component" value="Unassembled WGS sequence"/>
</dbReference>
<dbReference type="KEGG" id="pcx:LPB68_08885"/>
<evidence type="ECO:0000256" key="1">
    <source>
        <dbReference type="SAM" id="Phobius"/>
    </source>
</evidence>
<dbReference type="STRING" id="1763538.LPB68_08885"/>
<dbReference type="RefSeq" id="WP_068661393.1">
    <property type="nucleotide sequence ID" value="NZ_CP017770.1"/>
</dbReference>
<feature type="transmembrane region" description="Helical" evidence="1">
    <location>
        <begin position="37"/>
        <end position="55"/>
    </location>
</feature>
<name>A0A167AI10_9BACL</name>
<evidence type="ECO:0000313" key="2">
    <source>
        <dbReference type="EMBL" id="OAB71047.1"/>
    </source>
</evidence>
<keyword evidence="1" id="KW-0472">Membrane</keyword>
<keyword evidence="3" id="KW-1185">Reference proteome</keyword>
<sequence length="150" mass="16506">MNVEVWTDFLQQNWLVIVIALVVLFIVLNLVKTMVKWVLAIVIVAGLLIYSGVSLEKIGEVVTTVKDETVDTIKSEAINVMLKEAKDAKYIKNTDGTYTVSTPNVSLVGEIGTETVEVTFKGIPVGEWKVNDSIITFIEIAQSNESTTSK</sequence>
<accession>A0A167AI10</accession>
<evidence type="ECO:0000313" key="3">
    <source>
        <dbReference type="Proteomes" id="UP000077134"/>
    </source>
</evidence>
<comment type="caution">
    <text evidence="2">The sequence shown here is derived from an EMBL/GenBank/DDBJ whole genome shotgun (WGS) entry which is preliminary data.</text>
</comment>
<gene>
    <name evidence="2" type="ORF">PNBC_21035</name>
</gene>
<feature type="transmembrane region" description="Helical" evidence="1">
    <location>
        <begin position="12"/>
        <end position="30"/>
    </location>
</feature>
<dbReference type="OrthoDB" id="2679169at2"/>
<keyword evidence="1" id="KW-1133">Transmembrane helix</keyword>
<dbReference type="EMBL" id="LSFN01000044">
    <property type="protein sequence ID" value="OAB71047.1"/>
    <property type="molecule type" value="Genomic_DNA"/>
</dbReference>
<organism evidence="2 3">
    <name type="scientific">Paenibacillus crassostreae</name>
    <dbReference type="NCBI Taxonomy" id="1763538"/>
    <lineage>
        <taxon>Bacteria</taxon>
        <taxon>Bacillati</taxon>
        <taxon>Bacillota</taxon>
        <taxon>Bacilli</taxon>
        <taxon>Bacillales</taxon>
        <taxon>Paenibacillaceae</taxon>
        <taxon>Paenibacillus</taxon>
    </lineage>
</organism>
<reference evidence="2 3" key="1">
    <citation type="submission" date="2016-02" db="EMBL/GenBank/DDBJ databases">
        <title>Paenibacillus sp. LPB0068, isolated from Crassostrea gigas.</title>
        <authorList>
            <person name="Shin S.-K."/>
            <person name="Yi H."/>
        </authorList>
    </citation>
    <scope>NUCLEOTIDE SEQUENCE [LARGE SCALE GENOMIC DNA]</scope>
    <source>
        <strain evidence="2 3">LPB0068</strain>
    </source>
</reference>
<keyword evidence="1" id="KW-0812">Transmembrane</keyword>